<keyword evidence="3" id="KW-1185">Reference proteome</keyword>
<dbReference type="OrthoDB" id="9790331at2"/>
<accession>S9SG50</accession>
<evidence type="ECO:0000313" key="2">
    <source>
        <dbReference type="EMBL" id="EPX85269.1"/>
    </source>
</evidence>
<dbReference type="Gene3D" id="2.30.110.10">
    <property type="entry name" value="Electron Transport, Fmn-binding Protein, Chain A"/>
    <property type="match status" value="1"/>
</dbReference>
<dbReference type="AlphaFoldDB" id="S9SG50"/>
<protein>
    <submittedName>
        <fullName evidence="2">Pyridoxamine 5'-phosphate oxidase family protein</fullName>
    </submittedName>
</protein>
<name>S9SG50_9RHOB</name>
<dbReference type="InterPro" id="IPR024029">
    <property type="entry name" value="Pyridox_Oxase_FMN-dep"/>
</dbReference>
<dbReference type="PANTHER" id="PTHR42815:SF2">
    <property type="entry name" value="FAD-BINDING, PUTATIVE (AFU_ORTHOLOGUE AFUA_6G07600)-RELATED"/>
    <property type="match status" value="1"/>
</dbReference>
<dbReference type="RefSeq" id="WP_020039837.1">
    <property type="nucleotide sequence ID" value="NZ_KE557273.1"/>
</dbReference>
<dbReference type="STRING" id="1123237.Salmuc_02648"/>
<sequence>MQTITDIAALEDLYGSVVPAARSKVVQHVTPCYRDWIGAARFVVLSTVGPEGTDASPRGDVEPVVHISDDRTLLLPDWRGNNRLDSLRNIVTDGRVSLMFMVPGSKNVVRVNGTAVVTADPEVCGSFERRGKAPATVIVVTVQELYYQCAKAIMRSELWSGADLSSEVPTAGAFQREIDAGFDAETYDAGYPAYARERMW</sequence>
<feature type="domain" description="Pyridoxamine 5'-phosphate oxidase N-terminal" evidence="1">
    <location>
        <begin position="32"/>
        <end position="149"/>
    </location>
</feature>
<organism evidence="2 3">
    <name type="scientific">Salipiger mucosus DSM 16094</name>
    <dbReference type="NCBI Taxonomy" id="1123237"/>
    <lineage>
        <taxon>Bacteria</taxon>
        <taxon>Pseudomonadati</taxon>
        <taxon>Pseudomonadota</taxon>
        <taxon>Alphaproteobacteria</taxon>
        <taxon>Rhodobacterales</taxon>
        <taxon>Roseobacteraceae</taxon>
        <taxon>Salipiger</taxon>
    </lineage>
</organism>
<dbReference type="HOGENOM" id="CLU_085054_0_0_5"/>
<proteinExistence type="predicted"/>
<dbReference type="Proteomes" id="UP000015347">
    <property type="component" value="Unassembled WGS sequence"/>
</dbReference>
<dbReference type="InterPro" id="IPR011576">
    <property type="entry name" value="Pyridox_Oxase_N"/>
</dbReference>
<reference evidence="3" key="1">
    <citation type="journal article" date="2014" name="Stand. Genomic Sci.">
        <title>Genome sequence of the exopolysaccharide-producing Salipiger mucosus type strain (DSM 16094(T)), a moderately halophilic member of the Roseobacter clade.</title>
        <authorList>
            <person name="Riedel T."/>
            <person name="Spring S."/>
            <person name="Fiebig A."/>
            <person name="Petersen J."/>
            <person name="Kyrpides N.C."/>
            <person name="Goker M."/>
            <person name="Klenk H.P."/>
        </authorList>
    </citation>
    <scope>NUCLEOTIDE SEQUENCE [LARGE SCALE GENOMIC DNA]</scope>
    <source>
        <strain evidence="3">DSM 16094</strain>
    </source>
</reference>
<comment type="caution">
    <text evidence="2">The sequence shown here is derived from an EMBL/GenBank/DDBJ whole genome shotgun (WGS) entry which is preliminary data.</text>
</comment>
<evidence type="ECO:0000259" key="1">
    <source>
        <dbReference type="Pfam" id="PF01243"/>
    </source>
</evidence>
<dbReference type="PANTHER" id="PTHR42815">
    <property type="entry name" value="FAD-BINDING, PUTATIVE (AFU_ORTHOLOGUE AFUA_6G07600)-RELATED"/>
    <property type="match status" value="1"/>
</dbReference>
<gene>
    <name evidence="2" type="ORF">Salmuc_02648</name>
</gene>
<evidence type="ECO:0000313" key="3">
    <source>
        <dbReference type="Proteomes" id="UP000015347"/>
    </source>
</evidence>
<dbReference type="EMBL" id="APVH01000009">
    <property type="protein sequence ID" value="EPX85269.1"/>
    <property type="molecule type" value="Genomic_DNA"/>
</dbReference>
<dbReference type="NCBIfam" id="TIGR04025">
    <property type="entry name" value="PPOX_FMN_DR2398"/>
    <property type="match status" value="1"/>
</dbReference>
<dbReference type="InterPro" id="IPR012349">
    <property type="entry name" value="Split_barrel_FMN-bd"/>
</dbReference>
<dbReference type="Pfam" id="PF01243">
    <property type="entry name" value="PNPOx_N"/>
    <property type="match status" value="1"/>
</dbReference>
<dbReference type="SUPFAM" id="SSF50475">
    <property type="entry name" value="FMN-binding split barrel"/>
    <property type="match status" value="1"/>
</dbReference>
<dbReference type="eggNOG" id="COG3576">
    <property type="taxonomic scope" value="Bacteria"/>
</dbReference>